<gene>
    <name evidence="5" type="ORF">PV328_004781</name>
</gene>
<feature type="compositionally biased region" description="Low complexity" evidence="4">
    <location>
        <begin position="78"/>
        <end position="91"/>
    </location>
</feature>
<keyword evidence="2" id="KW-0677">Repeat</keyword>
<dbReference type="PROSITE" id="PS50294">
    <property type="entry name" value="WD_REPEATS_REGION"/>
    <property type="match status" value="2"/>
</dbReference>
<dbReference type="EMBL" id="JAQQBS010001422">
    <property type="protein sequence ID" value="KAK0166355.1"/>
    <property type="molecule type" value="Genomic_DNA"/>
</dbReference>
<evidence type="ECO:0000256" key="2">
    <source>
        <dbReference type="ARBA" id="ARBA00022737"/>
    </source>
</evidence>
<name>A0AA39FB90_9HYME</name>
<evidence type="ECO:0000256" key="4">
    <source>
        <dbReference type="SAM" id="MobiDB-lite"/>
    </source>
</evidence>
<keyword evidence="1 3" id="KW-0853">WD repeat</keyword>
<dbReference type="GO" id="GO:1990841">
    <property type="term" value="F:promoter-specific chromatin binding"/>
    <property type="evidence" value="ECO:0007669"/>
    <property type="project" value="TreeGrafter"/>
</dbReference>
<evidence type="ECO:0008006" key="7">
    <source>
        <dbReference type="Google" id="ProtNLM"/>
    </source>
</evidence>
<evidence type="ECO:0000313" key="5">
    <source>
        <dbReference type="EMBL" id="KAK0166355.1"/>
    </source>
</evidence>
<dbReference type="SMART" id="SM00320">
    <property type="entry name" value="WD40"/>
    <property type="match status" value="5"/>
</dbReference>
<keyword evidence="6" id="KW-1185">Reference proteome</keyword>
<dbReference type="AlphaFoldDB" id="A0AA39FB90"/>
<sequence length="438" mass="47720">MSTNLSVPAKIVPMWQQQVFALDAKYNSRRTSGLPGFGLLYLRRRSQLLRDKDPTNTAIRSSYLKLRSEILKLRYNGSSSDTTSLSSRTSTDGISEDNLIREKLPKKSTAENFAFAGVHHVFDHHKIGITALKFANNDRSKLCCASLDGTITICQVTSTPPKVVAQLDGHKKGVTAIDWSISNDLIVSSSLDATVRLWGVHGEATPICLRVVGDQVRAEVLCCAFVPANNNLIITGNAQGLLQVLNVSTGIYSRGGTSKIGGKVLALTCEGSGGSLIWAGNDRGIITSLRLEAGSGRLSKLRRIETICSAAITSLSWRSWLSRESPTPTLLINISCNAVFLYRISDAQGALKILRQYPLKHRQYLVRSTFCPQMGVCLIASGSEDGSVHLLNAAREGKSAQVNRLHGHSAPILALDFNYDESHLVTGDYQGLIIVWRN</sequence>
<dbReference type="InterPro" id="IPR036322">
    <property type="entry name" value="WD40_repeat_dom_sf"/>
</dbReference>
<dbReference type="InterPro" id="IPR051350">
    <property type="entry name" value="WD_repeat-ST_regulator"/>
</dbReference>
<comment type="caution">
    <text evidence="5">The sequence shown here is derived from an EMBL/GenBank/DDBJ whole genome shotgun (WGS) entry which is preliminary data.</text>
</comment>
<evidence type="ECO:0000256" key="3">
    <source>
        <dbReference type="PROSITE-ProRule" id="PRU00221"/>
    </source>
</evidence>
<accession>A0AA39FB90</accession>
<feature type="repeat" description="WD" evidence="3">
    <location>
        <begin position="167"/>
        <end position="198"/>
    </location>
</feature>
<dbReference type="Pfam" id="PF00400">
    <property type="entry name" value="WD40"/>
    <property type="match status" value="3"/>
</dbReference>
<dbReference type="Proteomes" id="UP001168990">
    <property type="component" value="Unassembled WGS sequence"/>
</dbReference>
<dbReference type="Gene3D" id="2.130.10.10">
    <property type="entry name" value="YVTN repeat-like/Quinoprotein amine dehydrogenase"/>
    <property type="match status" value="2"/>
</dbReference>
<proteinExistence type="predicted"/>
<evidence type="ECO:0000313" key="6">
    <source>
        <dbReference type="Proteomes" id="UP001168990"/>
    </source>
</evidence>
<dbReference type="InterPro" id="IPR001680">
    <property type="entry name" value="WD40_rpt"/>
</dbReference>
<dbReference type="PANTHER" id="PTHR22838:SF4">
    <property type="entry name" value="WD REPEAT-CONTAINING PROTEIN 13"/>
    <property type="match status" value="1"/>
</dbReference>
<dbReference type="InterPro" id="IPR015943">
    <property type="entry name" value="WD40/YVTN_repeat-like_dom_sf"/>
</dbReference>
<evidence type="ECO:0000256" key="1">
    <source>
        <dbReference type="ARBA" id="ARBA00022574"/>
    </source>
</evidence>
<organism evidence="5 6">
    <name type="scientific">Microctonus aethiopoides</name>
    <dbReference type="NCBI Taxonomy" id="144406"/>
    <lineage>
        <taxon>Eukaryota</taxon>
        <taxon>Metazoa</taxon>
        <taxon>Ecdysozoa</taxon>
        <taxon>Arthropoda</taxon>
        <taxon>Hexapoda</taxon>
        <taxon>Insecta</taxon>
        <taxon>Pterygota</taxon>
        <taxon>Neoptera</taxon>
        <taxon>Endopterygota</taxon>
        <taxon>Hymenoptera</taxon>
        <taxon>Apocrita</taxon>
        <taxon>Ichneumonoidea</taxon>
        <taxon>Braconidae</taxon>
        <taxon>Euphorinae</taxon>
        <taxon>Microctonus</taxon>
    </lineage>
</organism>
<feature type="region of interest" description="Disordered" evidence="4">
    <location>
        <begin position="77"/>
        <end position="100"/>
    </location>
</feature>
<dbReference type="SUPFAM" id="SSF50978">
    <property type="entry name" value="WD40 repeat-like"/>
    <property type="match status" value="1"/>
</dbReference>
<reference evidence="5" key="1">
    <citation type="journal article" date="2023" name="bioRxiv">
        <title>Scaffold-level genome assemblies of two parasitoid biocontrol wasps reveal the parthenogenesis mechanism and an associated novel virus.</title>
        <authorList>
            <person name="Inwood S."/>
            <person name="Skelly J."/>
            <person name="Guhlin J."/>
            <person name="Harrop T."/>
            <person name="Goldson S."/>
            <person name="Dearden P."/>
        </authorList>
    </citation>
    <scope>NUCLEOTIDE SEQUENCE</scope>
    <source>
        <strain evidence="5">Irish</strain>
        <tissue evidence="5">Whole body</tissue>
    </source>
</reference>
<reference evidence="5" key="2">
    <citation type="submission" date="2023-03" db="EMBL/GenBank/DDBJ databases">
        <authorList>
            <person name="Inwood S.N."/>
            <person name="Skelly J.G."/>
            <person name="Guhlin J."/>
            <person name="Harrop T.W.R."/>
            <person name="Goldson S.G."/>
            <person name="Dearden P.K."/>
        </authorList>
    </citation>
    <scope>NUCLEOTIDE SEQUENCE</scope>
    <source>
        <strain evidence="5">Irish</strain>
        <tissue evidence="5">Whole body</tissue>
    </source>
</reference>
<dbReference type="PANTHER" id="PTHR22838">
    <property type="entry name" value="WD REPEAT PROTEIN 26-RELATED"/>
    <property type="match status" value="1"/>
</dbReference>
<protein>
    <recommendedName>
        <fullName evidence="7">WD repeat-containing protein 13</fullName>
    </recommendedName>
</protein>
<feature type="repeat" description="WD" evidence="3">
    <location>
        <begin position="405"/>
        <end position="438"/>
    </location>
</feature>
<dbReference type="PROSITE" id="PS50082">
    <property type="entry name" value="WD_REPEATS_2"/>
    <property type="match status" value="2"/>
</dbReference>
<dbReference type="GO" id="GO:0005634">
    <property type="term" value="C:nucleus"/>
    <property type="evidence" value="ECO:0007669"/>
    <property type="project" value="TreeGrafter"/>
</dbReference>